<dbReference type="SUPFAM" id="SSF55729">
    <property type="entry name" value="Acyl-CoA N-acyltransferases (Nat)"/>
    <property type="match status" value="1"/>
</dbReference>
<keyword evidence="3 7" id="KW-0808">Transferase</keyword>
<dbReference type="InterPro" id="IPR016181">
    <property type="entry name" value="Acyl_CoA_acyltransferase"/>
</dbReference>
<dbReference type="AlphaFoldDB" id="A0A1M4RZY6"/>
<comment type="catalytic activity">
    <reaction evidence="5">
        <text>glycyl-tRNA(Gly) + acetyl-CoA = N-acetylglycyl-tRNA(Gly) + CoA + H(+)</text>
        <dbReference type="Rhea" id="RHEA:81867"/>
        <dbReference type="Rhea" id="RHEA-COMP:9683"/>
        <dbReference type="Rhea" id="RHEA-COMP:19766"/>
        <dbReference type="ChEBI" id="CHEBI:15378"/>
        <dbReference type="ChEBI" id="CHEBI:57287"/>
        <dbReference type="ChEBI" id="CHEBI:57288"/>
        <dbReference type="ChEBI" id="CHEBI:78522"/>
        <dbReference type="ChEBI" id="CHEBI:232036"/>
    </reaction>
</comment>
<evidence type="ECO:0000256" key="3">
    <source>
        <dbReference type="ARBA" id="ARBA00022679"/>
    </source>
</evidence>
<evidence type="ECO:0000256" key="1">
    <source>
        <dbReference type="ARBA" id="ARBA00022491"/>
    </source>
</evidence>
<dbReference type="OrthoDB" id="9799147at2"/>
<dbReference type="EMBL" id="FQTT01000010">
    <property type="protein sequence ID" value="SHE25489.1"/>
    <property type="molecule type" value="Genomic_DNA"/>
</dbReference>
<dbReference type="GO" id="GO:0016747">
    <property type="term" value="F:acyltransferase activity, transferring groups other than amino-acyl groups"/>
    <property type="evidence" value="ECO:0007669"/>
    <property type="project" value="InterPro"/>
</dbReference>
<evidence type="ECO:0000259" key="6">
    <source>
        <dbReference type="Pfam" id="PF13508"/>
    </source>
</evidence>
<keyword evidence="2" id="KW-1277">Toxin-antitoxin system</keyword>
<feature type="domain" description="N-acetyltransferase" evidence="6">
    <location>
        <begin position="45"/>
        <end position="145"/>
    </location>
</feature>
<dbReference type="InterPro" id="IPR000182">
    <property type="entry name" value="GNAT_dom"/>
</dbReference>
<organism evidence="7 8">
    <name type="scientific">Actinomyces glycerinitolerans</name>
    <dbReference type="NCBI Taxonomy" id="1892869"/>
    <lineage>
        <taxon>Bacteria</taxon>
        <taxon>Bacillati</taxon>
        <taxon>Actinomycetota</taxon>
        <taxon>Actinomycetes</taxon>
        <taxon>Actinomycetales</taxon>
        <taxon>Actinomycetaceae</taxon>
        <taxon>Actinomyces</taxon>
    </lineage>
</organism>
<dbReference type="PANTHER" id="PTHR36449">
    <property type="entry name" value="ACETYLTRANSFERASE-RELATED"/>
    <property type="match status" value="1"/>
</dbReference>
<dbReference type="Gene3D" id="3.40.630.30">
    <property type="match status" value="1"/>
</dbReference>
<sequence>MSVGGVLEAPRRLGRGDSRSEFHSGAEELDDWLHRFAWQNQKADNAVTYVTVQDGQILGYYALATACIVKTDAPASIAKQAPREIPCILLARLAVDRRAQGLGIGAALLKDAMLRSLQVSEIVGARALLIHCRDEAAKSFYLANGDFVVSPVDDMQLLLSMKAIRNSPTA</sequence>
<gene>
    <name evidence="7" type="ORF">ACGLYG10_1705</name>
</gene>
<keyword evidence="1" id="KW-0678">Repressor</keyword>
<dbReference type="RefSeq" id="WP_073330386.1">
    <property type="nucleotide sequence ID" value="NZ_FQTT01000010.1"/>
</dbReference>
<keyword evidence="4 7" id="KW-0012">Acyltransferase</keyword>
<dbReference type="PANTHER" id="PTHR36449:SF1">
    <property type="entry name" value="ACETYLTRANSFERASE"/>
    <property type="match status" value="1"/>
</dbReference>
<keyword evidence="8" id="KW-1185">Reference proteome</keyword>
<proteinExistence type="predicted"/>
<dbReference type="Proteomes" id="UP000184291">
    <property type="component" value="Unassembled WGS sequence"/>
</dbReference>
<dbReference type="STRING" id="1892869.ACGLYG10_1705"/>
<reference evidence="8" key="1">
    <citation type="submission" date="2016-09" db="EMBL/GenBank/DDBJ databases">
        <authorList>
            <person name="Strepis N."/>
        </authorList>
    </citation>
    <scope>NUCLEOTIDE SEQUENCE [LARGE SCALE GENOMIC DNA]</scope>
</reference>
<accession>A0A1M4RZY6</accession>
<dbReference type="Pfam" id="PF13508">
    <property type="entry name" value="Acetyltransf_7"/>
    <property type="match status" value="1"/>
</dbReference>
<dbReference type="CDD" id="cd04301">
    <property type="entry name" value="NAT_SF"/>
    <property type="match status" value="1"/>
</dbReference>
<name>A0A1M4RZY6_9ACTO</name>
<evidence type="ECO:0000256" key="2">
    <source>
        <dbReference type="ARBA" id="ARBA00022649"/>
    </source>
</evidence>
<evidence type="ECO:0000256" key="5">
    <source>
        <dbReference type="ARBA" id="ARBA00049880"/>
    </source>
</evidence>
<protein>
    <submittedName>
        <fullName evidence="7">Acyl-coa n-acyltransferase</fullName>
    </submittedName>
</protein>
<evidence type="ECO:0000256" key="4">
    <source>
        <dbReference type="ARBA" id="ARBA00023315"/>
    </source>
</evidence>
<evidence type="ECO:0000313" key="8">
    <source>
        <dbReference type="Proteomes" id="UP000184291"/>
    </source>
</evidence>
<evidence type="ECO:0000313" key="7">
    <source>
        <dbReference type="EMBL" id="SHE25489.1"/>
    </source>
</evidence>